<feature type="transmembrane region" description="Helical" evidence="1">
    <location>
        <begin position="25"/>
        <end position="45"/>
    </location>
</feature>
<sequence length="194" mass="21628">MTTLKSANVKEGEADKEMHRQLWELLSAMLVTFLIAVLMNGFSWVHAEGACYLASNSIYMGIWPPNLRDANVLLEAGYPVPDSCILLSTRSMISAIMLIYLFYLFVSQIWVKDASYIPKLIPISVFLTLGYLYIATKAISTEPASLYSTSTHSGIVVNLIKSYIEICGLYLGFALFVQRMFALLRLKHNAGRAG</sequence>
<feature type="transmembrane region" description="Helical" evidence="1">
    <location>
        <begin position="85"/>
        <end position="105"/>
    </location>
</feature>
<evidence type="ECO:0000256" key="1">
    <source>
        <dbReference type="SAM" id="Phobius"/>
    </source>
</evidence>
<name>A0ABN4QGX6_9HYPH</name>
<dbReference type="EMBL" id="CP013568">
    <property type="protein sequence ID" value="ANL84910.1"/>
    <property type="molecule type" value="Genomic_DNA"/>
</dbReference>
<keyword evidence="1" id="KW-1133">Transmembrane helix</keyword>
<dbReference type="GeneID" id="45957445"/>
<gene>
    <name evidence="2" type="ORF">AMC81_CH02141</name>
</gene>
<dbReference type="RefSeq" id="WP_114950289.1">
    <property type="nucleotide sequence ID" value="NZ_CP013522.1"/>
</dbReference>
<evidence type="ECO:0000313" key="2">
    <source>
        <dbReference type="EMBL" id="ANL84910.1"/>
    </source>
</evidence>
<keyword evidence="3" id="KW-1185">Reference proteome</keyword>
<dbReference type="Proteomes" id="UP000078551">
    <property type="component" value="Chromosome"/>
</dbReference>
<keyword evidence="1" id="KW-0812">Transmembrane</keyword>
<reference evidence="2 3" key="1">
    <citation type="submission" date="2015-11" db="EMBL/GenBank/DDBJ databases">
        <title>The limits of bacterial species coexistence and the symbiotic plasmid transference in sympatric Rhizobium populations.</title>
        <authorList>
            <person name="Perez-Carrascal O.M."/>
            <person name="VanInsberghe D."/>
            <person name="Juarez S."/>
            <person name="Polz M.F."/>
            <person name="Vinuesa P."/>
            <person name="Gonzalez V."/>
        </authorList>
    </citation>
    <scope>NUCLEOTIDE SEQUENCE [LARGE SCALE GENOMIC DNA]</scope>
    <source>
        <strain evidence="2 3">N771</strain>
    </source>
</reference>
<organism evidence="2 3">
    <name type="scientific">Rhizobium phaseoli</name>
    <dbReference type="NCBI Taxonomy" id="396"/>
    <lineage>
        <taxon>Bacteria</taxon>
        <taxon>Pseudomonadati</taxon>
        <taxon>Pseudomonadota</taxon>
        <taxon>Alphaproteobacteria</taxon>
        <taxon>Hyphomicrobiales</taxon>
        <taxon>Rhizobiaceae</taxon>
        <taxon>Rhizobium/Agrobacterium group</taxon>
        <taxon>Rhizobium</taxon>
    </lineage>
</organism>
<evidence type="ECO:0000313" key="3">
    <source>
        <dbReference type="Proteomes" id="UP000078551"/>
    </source>
</evidence>
<proteinExistence type="predicted"/>
<feature type="transmembrane region" description="Helical" evidence="1">
    <location>
        <begin position="117"/>
        <end position="135"/>
    </location>
</feature>
<feature type="transmembrane region" description="Helical" evidence="1">
    <location>
        <begin position="155"/>
        <end position="177"/>
    </location>
</feature>
<accession>A0ABN4QGX6</accession>
<protein>
    <submittedName>
        <fullName evidence="2">Uncharacterized protein</fullName>
    </submittedName>
</protein>
<keyword evidence="1" id="KW-0472">Membrane</keyword>